<evidence type="ECO:0000313" key="2">
    <source>
        <dbReference type="Proteomes" id="UP000093412"/>
    </source>
</evidence>
<dbReference type="Proteomes" id="UP000093412">
    <property type="component" value="Unassembled WGS sequence"/>
</dbReference>
<organism evidence="1 2">
    <name type="scientific">Oerskovia enterophila</name>
    <dbReference type="NCBI Taxonomy" id="43678"/>
    <lineage>
        <taxon>Bacteria</taxon>
        <taxon>Bacillati</taxon>
        <taxon>Actinomycetota</taxon>
        <taxon>Actinomycetes</taxon>
        <taxon>Micrococcales</taxon>
        <taxon>Cellulomonadaceae</taxon>
        <taxon>Oerskovia</taxon>
    </lineage>
</organism>
<accession>A0ABX2XYU4</accession>
<gene>
    <name evidence="1" type="ORF">OERS_38440</name>
</gene>
<reference evidence="1 2" key="1">
    <citation type="submission" date="2016-06" db="EMBL/GenBank/DDBJ databases">
        <title>Genome sequence of Oerskovia enterophila DSM 43852.</title>
        <authorList>
            <person name="Poehlein A."/>
            <person name="Jag V."/>
            <person name="Bengelsdorf F.R."/>
            <person name="Daniel R."/>
            <person name="Duerre P."/>
        </authorList>
    </citation>
    <scope>NUCLEOTIDE SEQUENCE [LARGE SCALE GENOMIC DNA]</scope>
    <source>
        <strain evidence="1 2">DSM 43852</strain>
    </source>
</reference>
<proteinExistence type="predicted"/>
<protein>
    <recommendedName>
        <fullName evidence="3">DUF2591 domain-containing protein</fullName>
    </recommendedName>
</protein>
<evidence type="ECO:0000313" key="1">
    <source>
        <dbReference type="EMBL" id="OCI29477.1"/>
    </source>
</evidence>
<comment type="caution">
    <text evidence="1">The sequence shown here is derived from an EMBL/GenBank/DDBJ whole genome shotgun (WGS) entry which is preliminary data.</text>
</comment>
<sequence>MKVSTRVEDWQVIDGTLDNTVDIASEDGDAELCAVGLRIRQAGWEACAVHPHRGGGSVGWPPADDVLEVELSRDDWTVAIAQLRRWAAVGEATDDRPEPRLARWLEDEVRAAG</sequence>
<evidence type="ECO:0008006" key="3">
    <source>
        <dbReference type="Google" id="ProtNLM"/>
    </source>
</evidence>
<dbReference type="RefSeq" id="WP_056653227.1">
    <property type="nucleotide sequence ID" value="NZ_MAQA01000074.1"/>
</dbReference>
<name>A0ABX2XYU4_9CELL</name>
<keyword evidence="2" id="KW-1185">Reference proteome</keyword>
<dbReference type="EMBL" id="MAQA01000074">
    <property type="protein sequence ID" value="OCI29477.1"/>
    <property type="molecule type" value="Genomic_DNA"/>
</dbReference>